<keyword evidence="5" id="KW-0949">S-adenosyl-L-methionine</keyword>
<dbReference type="Pfam" id="PF13489">
    <property type="entry name" value="Methyltransf_23"/>
    <property type="match status" value="1"/>
</dbReference>
<evidence type="ECO:0000256" key="4">
    <source>
        <dbReference type="ARBA" id="ARBA00022679"/>
    </source>
</evidence>
<dbReference type="EMBL" id="JAKWBI020000211">
    <property type="protein sequence ID" value="KAJ2898994.1"/>
    <property type="molecule type" value="Genomic_DNA"/>
</dbReference>
<organism evidence="10 11">
    <name type="scientific">Zalerion maritima</name>
    <dbReference type="NCBI Taxonomy" id="339359"/>
    <lineage>
        <taxon>Eukaryota</taxon>
        <taxon>Fungi</taxon>
        <taxon>Dikarya</taxon>
        <taxon>Ascomycota</taxon>
        <taxon>Pezizomycotina</taxon>
        <taxon>Sordariomycetes</taxon>
        <taxon>Lulworthiomycetidae</taxon>
        <taxon>Lulworthiales</taxon>
        <taxon>Lulworthiaceae</taxon>
        <taxon>Zalerion</taxon>
    </lineage>
</organism>
<dbReference type="Pfam" id="PF05033">
    <property type="entry name" value="Pre-SET"/>
    <property type="match status" value="1"/>
</dbReference>
<reference evidence="10" key="1">
    <citation type="submission" date="2022-07" db="EMBL/GenBank/DDBJ databases">
        <title>Draft genome sequence of Zalerion maritima ATCC 34329, a (micro)plastics degrading marine fungus.</title>
        <authorList>
            <person name="Paco A."/>
            <person name="Goncalves M.F.M."/>
            <person name="Rocha-Santos T.A.P."/>
            <person name="Alves A."/>
        </authorList>
    </citation>
    <scope>NUCLEOTIDE SEQUENCE</scope>
    <source>
        <strain evidence="10">ATCC 34329</strain>
    </source>
</reference>
<keyword evidence="2" id="KW-0158">Chromosome</keyword>
<evidence type="ECO:0000313" key="10">
    <source>
        <dbReference type="EMBL" id="KAJ2898994.1"/>
    </source>
</evidence>
<dbReference type="InterPro" id="IPR001214">
    <property type="entry name" value="SET_dom"/>
</dbReference>
<protein>
    <recommendedName>
        <fullName evidence="12">SET domain-containing protein</fullName>
    </recommendedName>
</protein>
<dbReference type="Proteomes" id="UP001201980">
    <property type="component" value="Unassembled WGS sequence"/>
</dbReference>
<dbReference type="InterPro" id="IPR046341">
    <property type="entry name" value="SET_dom_sf"/>
</dbReference>
<dbReference type="Gene3D" id="3.40.50.150">
    <property type="entry name" value="Vaccinia Virus protein VP39"/>
    <property type="match status" value="1"/>
</dbReference>
<dbReference type="AlphaFoldDB" id="A0AAD5RP38"/>
<evidence type="ECO:0000256" key="1">
    <source>
        <dbReference type="ARBA" id="ARBA00004286"/>
    </source>
</evidence>
<dbReference type="InterPro" id="IPR007728">
    <property type="entry name" value="Pre-SET_dom"/>
</dbReference>
<keyword evidence="6" id="KW-0479">Metal-binding</keyword>
<dbReference type="PANTHER" id="PTHR46223:SF3">
    <property type="entry name" value="HISTONE-LYSINE N-METHYLTRANSFERASE SET-23"/>
    <property type="match status" value="1"/>
</dbReference>
<evidence type="ECO:0000256" key="3">
    <source>
        <dbReference type="ARBA" id="ARBA00022603"/>
    </source>
</evidence>
<dbReference type="GO" id="GO:0008270">
    <property type="term" value="F:zinc ion binding"/>
    <property type="evidence" value="ECO:0007669"/>
    <property type="project" value="InterPro"/>
</dbReference>
<proteinExistence type="predicted"/>
<sequence length="916" mass="104352">MEAATKRHFMLHGKNVVPAKDMEKCHFCQLRSFPTHADSPVSIVNHRDDATFPAGFQFINESITREGVAAADEDFLSGCQCTDDKRCQYGKCECLDEVELPDGHPVPHNGKRYAYHTHGIKKGLLRSSYLTSRAPIYECHPGCACSSECPNRVVERGRTLPLQIFRTDNRGWGVRSSVDIRRGQFIDRYLGEVITSDEADARRRQSNRAQRKDVYLFALDKFLDEASPDARLQGPPLEVDGEFMSGPTRFINHSCDPNLRIFARVGDHANKHMHDLALFAVRDVPRGAELTFDYVDGVEEGKMDANDKALRAPIMSQINNSLARRVLAIPELRELILAHVPDTGKDGKYDEESVLQLKKLERVCKNFKTTINTSHTIQTHLFLRPSDGGRTGPTGSSKGMMELHPSASTLLRYYTDGRPKKVEPEWQLERFAAAQSEALVANGPPIRLLSCWSFFIFNSTSPAYVEPLVNIEYPRSGMRFAHVTSLVQKLGAKINSSPSGTLVDLDRNWMQGYPVIDMRDRARLRVHETSEEFRKATQRQKSDTAFLVVTIRRHRKDWSNGDPGGHQWPRKLRDVYFYCGRWYGKDGNSQREKYIFPIDEEETNRLDIFHKFFLEARNDSLFSASLDVKKPLRVLDLGTGTGIRAVELSEKYPHMHVQGLDFNMIQPEMIPRTMEPPEPFDLEGSWDTVGPDWDFMHARTLFGSIRCWPDMHKQMIRHLKPGTGYMEQVEVDWVPRCDDDSLPPDSTLSQWASKLLDAIDQYGRPMRVHPEEARRQLALAGFVDISEAVIRACHNSWPEDPNEKEAGRWFNLGLSNGLTALSYAAMVRMLGMSKEEVESLCARANREICLRDTKGYKNDDGSVIDEREGYRNFLESAAEEVRTKLHLDLLASLLGWTRRGGYFELLNNKEKTSMDD</sequence>
<dbReference type="SMART" id="SM00317">
    <property type="entry name" value="SET"/>
    <property type="match status" value="1"/>
</dbReference>
<dbReference type="GO" id="GO:0042054">
    <property type="term" value="F:histone methyltransferase activity"/>
    <property type="evidence" value="ECO:0007669"/>
    <property type="project" value="InterPro"/>
</dbReference>
<dbReference type="SUPFAM" id="SSF82199">
    <property type="entry name" value="SET domain"/>
    <property type="match status" value="1"/>
</dbReference>
<evidence type="ECO:0008006" key="12">
    <source>
        <dbReference type="Google" id="ProtNLM"/>
    </source>
</evidence>
<dbReference type="PANTHER" id="PTHR46223">
    <property type="entry name" value="HISTONE-LYSINE N-METHYLTRANSFERASE SUV39H"/>
    <property type="match status" value="1"/>
</dbReference>
<comment type="caution">
    <text evidence="10">The sequence shown here is derived from an EMBL/GenBank/DDBJ whole genome shotgun (WGS) entry which is preliminary data.</text>
</comment>
<name>A0AAD5RP38_9PEZI</name>
<evidence type="ECO:0000256" key="5">
    <source>
        <dbReference type="ARBA" id="ARBA00022691"/>
    </source>
</evidence>
<dbReference type="SUPFAM" id="SSF53335">
    <property type="entry name" value="S-adenosyl-L-methionine-dependent methyltransferases"/>
    <property type="match status" value="1"/>
</dbReference>
<evidence type="ECO:0000256" key="2">
    <source>
        <dbReference type="ARBA" id="ARBA00022454"/>
    </source>
</evidence>
<dbReference type="GO" id="GO:0032259">
    <property type="term" value="P:methylation"/>
    <property type="evidence" value="ECO:0007669"/>
    <property type="project" value="UniProtKB-KW"/>
</dbReference>
<evidence type="ECO:0000259" key="8">
    <source>
        <dbReference type="PROSITE" id="PS50280"/>
    </source>
</evidence>
<keyword evidence="11" id="KW-1185">Reference proteome</keyword>
<accession>A0AAD5RP38</accession>
<dbReference type="InterPro" id="IPR050973">
    <property type="entry name" value="H3K9_Histone-Lys_N-MTase"/>
</dbReference>
<dbReference type="GO" id="GO:0005694">
    <property type="term" value="C:chromosome"/>
    <property type="evidence" value="ECO:0007669"/>
    <property type="project" value="UniProtKB-SubCell"/>
</dbReference>
<dbReference type="InterPro" id="IPR029063">
    <property type="entry name" value="SAM-dependent_MTases_sf"/>
</dbReference>
<dbReference type="Gene3D" id="2.170.270.10">
    <property type="entry name" value="SET domain"/>
    <property type="match status" value="1"/>
</dbReference>
<feature type="domain" description="Pre-SET" evidence="9">
    <location>
        <begin position="77"/>
        <end position="157"/>
    </location>
</feature>
<evidence type="ECO:0000259" key="9">
    <source>
        <dbReference type="PROSITE" id="PS50867"/>
    </source>
</evidence>
<feature type="domain" description="SET" evidence="8">
    <location>
        <begin position="160"/>
        <end position="295"/>
    </location>
</feature>
<gene>
    <name evidence="10" type="ORF">MKZ38_003563</name>
</gene>
<dbReference type="PROSITE" id="PS50867">
    <property type="entry name" value="PRE_SET"/>
    <property type="match status" value="1"/>
</dbReference>
<keyword evidence="7" id="KW-0862">Zinc</keyword>
<keyword evidence="4" id="KW-0808">Transferase</keyword>
<dbReference type="PROSITE" id="PS50280">
    <property type="entry name" value="SET"/>
    <property type="match status" value="1"/>
</dbReference>
<dbReference type="CDD" id="cd02440">
    <property type="entry name" value="AdoMet_MTases"/>
    <property type="match status" value="1"/>
</dbReference>
<keyword evidence="3" id="KW-0489">Methyltransferase</keyword>
<dbReference type="Pfam" id="PF00856">
    <property type="entry name" value="SET"/>
    <property type="match status" value="1"/>
</dbReference>
<evidence type="ECO:0000256" key="6">
    <source>
        <dbReference type="ARBA" id="ARBA00022723"/>
    </source>
</evidence>
<dbReference type="GO" id="GO:0005634">
    <property type="term" value="C:nucleus"/>
    <property type="evidence" value="ECO:0007669"/>
    <property type="project" value="InterPro"/>
</dbReference>
<evidence type="ECO:0000256" key="7">
    <source>
        <dbReference type="ARBA" id="ARBA00022833"/>
    </source>
</evidence>
<evidence type="ECO:0000313" key="11">
    <source>
        <dbReference type="Proteomes" id="UP001201980"/>
    </source>
</evidence>
<dbReference type="SMART" id="SM00468">
    <property type="entry name" value="PreSET"/>
    <property type="match status" value="1"/>
</dbReference>
<dbReference type="CDD" id="cd19473">
    <property type="entry name" value="SET_SUV39H_DIM5-like"/>
    <property type="match status" value="1"/>
</dbReference>
<comment type="subcellular location">
    <subcellularLocation>
        <location evidence="1">Chromosome</location>
    </subcellularLocation>
</comment>